<dbReference type="SUPFAM" id="SSF49785">
    <property type="entry name" value="Galactose-binding domain-like"/>
    <property type="match status" value="1"/>
</dbReference>
<dbReference type="Proteomes" id="UP000095281">
    <property type="component" value="Unplaced"/>
</dbReference>
<dbReference type="InterPro" id="IPR008979">
    <property type="entry name" value="Galactose-bd-like_sf"/>
</dbReference>
<dbReference type="AlphaFoldDB" id="A0A1I8BWY3"/>
<protein>
    <submittedName>
        <fullName evidence="2">Type VI secretion system tip protein VgrG</fullName>
    </submittedName>
</protein>
<organism evidence="1 2">
    <name type="scientific">Meloidogyne hapla</name>
    <name type="common">Root-knot nematode worm</name>
    <dbReference type="NCBI Taxonomy" id="6305"/>
    <lineage>
        <taxon>Eukaryota</taxon>
        <taxon>Metazoa</taxon>
        <taxon>Ecdysozoa</taxon>
        <taxon>Nematoda</taxon>
        <taxon>Chromadorea</taxon>
        <taxon>Rhabditida</taxon>
        <taxon>Tylenchina</taxon>
        <taxon>Tylenchomorpha</taxon>
        <taxon>Tylenchoidea</taxon>
        <taxon>Meloidogynidae</taxon>
        <taxon>Meloidogyninae</taxon>
        <taxon>Meloidogyne</taxon>
    </lineage>
</organism>
<accession>A0A1I8BWY3</accession>
<evidence type="ECO:0000313" key="2">
    <source>
        <dbReference type="WBParaSite" id="MhA1_Contig699.frz3.gene9"/>
    </source>
</evidence>
<dbReference type="InterPro" id="IPR038680">
    <property type="entry name" value="PAW_sf"/>
</dbReference>
<proteinExistence type="predicted"/>
<dbReference type="WBParaSite" id="MhA1_Contig699.frz3.gene9">
    <property type="protein sequence ID" value="MhA1_Contig699.frz3.gene9"/>
    <property type="gene ID" value="MhA1_Contig699.frz3.gene9"/>
</dbReference>
<keyword evidence="1" id="KW-1185">Reference proteome</keyword>
<dbReference type="Gene3D" id="2.60.120.1020">
    <property type="entry name" value="Peptide N glycanase, PAW domain"/>
    <property type="match status" value="1"/>
</dbReference>
<evidence type="ECO:0000313" key="1">
    <source>
        <dbReference type="Proteomes" id="UP000095281"/>
    </source>
</evidence>
<name>A0A1I8BWY3_MELHA</name>
<sequence>MTNARLQNELDQIKKCEKKDENYKNQMSKIDVNVNDVYLRPLDVESIGKNISGWESLLTEKSGGIYRKVEPDWIAFLTSEGYGLACWTIKHPGVQVKNVVIKMTGWTTFRNGQLGAALISGDKKVSIPLANQMKD</sequence>
<reference evidence="2" key="1">
    <citation type="submission" date="2016-11" db="UniProtKB">
        <authorList>
            <consortium name="WormBaseParasite"/>
        </authorList>
    </citation>
    <scope>IDENTIFICATION</scope>
</reference>